<dbReference type="AlphaFoldDB" id="A0A327MZE1"/>
<comment type="caution">
    <text evidence="1">The sequence shown here is derived from an EMBL/GenBank/DDBJ whole genome shotgun (WGS) entry which is preliminary data.</text>
</comment>
<organism evidence="1 2">
    <name type="scientific">Pseudomonas fluorescens</name>
    <dbReference type="NCBI Taxonomy" id="294"/>
    <lineage>
        <taxon>Bacteria</taxon>
        <taxon>Pseudomonadati</taxon>
        <taxon>Pseudomonadota</taxon>
        <taxon>Gammaproteobacteria</taxon>
        <taxon>Pseudomonadales</taxon>
        <taxon>Pseudomonadaceae</taxon>
        <taxon>Pseudomonas</taxon>
    </lineage>
</organism>
<proteinExistence type="predicted"/>
<reference evidence="1 2" key="1">
    <citation type="submission" date="2018-06" db="EMBL/GenBank/DDBJ databases">
        <authorList>
            <person name="Zhirakovskaya E."/>
        </authorList>
    </citation>
    <scope>NUCLEOTIDE SEQUENCE [LARGE SCALE GENOMIC DNA]</scope>
    <source>
        <strain evidence="1 2">LY3</strain>
    </source>
</reference>
<dbReference type="EMBL" id="QLIN01000007">
    <property type="protein sequence ID" value="RAI68165.1"/>
    <property type="molecule type" value="Genomic_DNA"/>
</dbReference>
<protein>
    <submittedName>
        <fullName evidence="1">Uncharacterized protein</fullName>
    </submittedName>
</protein>
<dbReference type="Proteomes" id="UP000249493">
    <property type="component" value="Unassembled WGS sequence"/>
</dbReference>
<evidence type="ECO:0000313" key="1">
    <source>
        <dbReference type="EMBL" id="RAI68165.1"/>
    </source>
</evidence>
<name>A0A327MZE1_PSEFL</name>
<gene>
    <name evidence="1" type="ORF">DOZ80_17335</name>
</gene>
<evidence type="ECO:0000313" key="2">
    <source>
        <dbReference type="Proteomes" id="UP000249493"/>
    </source>
</evidence>
<accession>A0A327MZE1</accession>
<sequence length="85" mass="9089">MLIALPLIIELMQTSKNTQNPVGAGLPAMASARSAQGSRASSPASRLLQGGVFRALRGAEQVLRQGLWSVFDAGFIRLREARVLL</sequence>